<dbReference type="Pfam" id="PF10135">
    <property type="entry name" value="Rod-binding"/>
    <property type="match status" value="1"/>
</dbReference>
<reference evidence="2 5" key="1">
    <citation type="submission" date="2016-08" db="EMBL/GenBank/DDBJ databases">
        <title>Candidatus Dactylopiibacterium carminicum genome sequence.</title>
        <authorList>
            <person name="Ramirez-Puebla S.T."/>
            <person name="Ormeno-Orrillo E."/>
            <person name="Vera-Ponce De Leon A."/>
            <person name="Luis L."/>
            <person name="Sanchez-Flores A."/>
            <person name="Monica R."/>
            <person name="Martinez-Romero E."/>
        </authorList>
    </citation>
    <scope>NUCLEOTIDE SEQUENCE [LARGE SCALE GENOMIC DNA]</scope>
    <source>
        <strain evidence="2">END1</strain>
    </source>
</reference>
<dbReference type="AlphaFoldDB" id="A0A272EWI9"/>
<reference evidence="3 4" key="2">
    <citation type="submission" date="2017-07" db="EMBL/GenBank/DDBJ databases">
        <title>Candidatus Dactylopiibacterium carminicum, a nitrogen-fixing symbiont of the cochineal insect Dactylopius coccus and Dactylopius opuntiae (Hemiptera: Coccoidea: Dactylopiidae).</title>
        <authorList>
            <person name="Vera A."/>
        </authorList>
    </citation>
    <scope>NUCLEOTIDE SEQUENCE [LARGE SCALE GENOMIC DNA]</scope>
    <source>
        <strain evidence="3 4">NFDCM</strain>
    </source>
</reference>
<evidence type="ECO:0000313" key="2">
    <source>
        <dbReference type="EMBL" id="KAF7600000.1"/>
    </source>
</evidence>
<dbReference type="Proteomes" id="UP000216107">
    <property type="component" value="Unassembled WGS sequence"/>
</dbReference>
<dbReference type="InterPro" id="IPR019301">
    <property type="entry name" value="Flagellar_prot_FlgJ_N"/>
</dbReference>
<dbReference type="EMBL" id="NMRN01000007">
    <property type="protein sequence ID" value="PAS94469.1"/>
    <property type="molecule type" value="Genomic_DNA"/>
</dbReference>
<dbReference type="OrthoDB" id="9800413at2"/>
<dbReference type="RefSeq" id="WP_095523862.1">
    <property type="nucleotide sequence ID" value="NZ_MDUX01000011.1"/>
</dbReference>
<proteinExistence type="predicted"/>
<accession>A0A272EWI9</accession>
<evidence type="ECO:0000313" key="3">
    <source>
        <dbReference type="EMBL" id="PAS94469.1"/>
    </source>
</evidence>
<protein>
    <recommendedName>
        <fullName evidence="1">Flagellar protein FlgJ N-terminal domain-containing protein</fullName>
    </recommendedName>
</protein>
<feature type="domain" description="Flagellar protein FlgJ N-terminal" evidence="1">
    <location>
        <begin position="53"/>
        <end position="104"/>
    </location>
</feature>
<gene>
    <name evidence="2" type="ORF">BGI27_05000</name>
    <name evidence="3" type="ORF">CGU29_03940</name>
</gene>
<evidence type="ECO:0000313" key="5">
    <source>
        <dbReference type="Proteomes" id="UP000623509"/>
    </source>
</evidence>
<evidence type="ECO:0000313" key="4">
    <source>
        <dbReference type="Proteomes" id="UP000216107"/>
    </source>
</evidence>
<comment type="caution">
    <text evidence="3">The sequence shown here is derived from an EMBL/GenBank/DDBJ whole genome shotgun (WGS) entry which is preliminary data.</text>
</comment>
<name>A0A272EWI9_9RHOO</name>
<dbReference type="Proteomes" id="UP000623509">
    <property type="component" value="Unassembled WGS sequence"/>
</dbReference>
<sequence>MKNISALSAEVAQSGASAEEQVTASPLDDPAYRARAEAAAEKFESFFIASMLKQMRETTEAMADEDSIFRNRVSREMLALADGQFADVMAGQRAFGIADVILRQLLPSDASAVKG</sequence>
<keyword evidence="5" id="KW-1185">Reference proteome</keyword>
<evidence type="ECO:0000259" key="1">
    <source>
        <dbReference type="Pfam" id="PF10135"/>
    </source>
</evidence>
<organism evidence="3 4">
    <name type="scientific">Candidatus Dactylopiibacterium carminicum</name>
    <dbReference type="NCBI Taxonomy" id="857335"/>
    <lineage>
        <taxon>Bacteria</taxon>
        <taxon>Pseudomonadati</taxon>
        <taxon>Pseudomonadota</taxon>
        <taxon>Betaproteobacteria</taxon>
        <taxon>Rhodocyclales</taxon>
        <taxon>Rhodocyclaceae</taxon>
        <taxon>Candidatus Dactylopiibacterium</taxon>
    </lineage>
</organism>
<dbReference type="EMBL" id="MDUX01000011">
    <property type="protein sequence ID" value="KAF7600000.1"/>
    <property type="molecule type" value="Genomic_DNA"/>
</dbReference>